<comment type="similarity">
    <text evidence="1">Belongs to the universal ribosomal protein uL22 family.</text>
</comment>
<dbReference type="NCBIfam" id="TIGR01044">
    <property type="entry name" value="rplV_bact"/>
    <property type="match status" value="1"/>
</dbReference>
<dbReference type="GO" id="GO:0003735">
    <property type="term" value="F:structural constituent of ribosome"/>
    <property type="evidence" value="ECO:0007669"/>
    <property type="project" value="InterPro"/>
</dbReference>
<gene>
    <name evidence="7" type="ORF">GM51_11640</name>
</gene>
<feature type="region of interest" description="Disordered" evidence="6">
    <location>
        <begin position="159"/>
        <end position="192"/>
    </location>
</feature>
<dbReference type="PANTHER" id="PTHR13501:SF8">
    <property type="entry name" value="LARGE RIBOSOMAL SUBUNIT PROTEIN UL22M"/>
    <property type="match status" value="1"/>
</dbReference>
<evidence type="ECO:0000256" key="1">
    <source>
        <dbReference type="ARBA" id="ARBA00009451"/>
    </source>
</evidence>
<dbReference type="EMBL" id="JNSL01000073">
    <property type="protein sequence ID" value="KGA16893.1"/>
    <property type="molecule type" value="Genomic_DNA"/>
</dbReference>
<dbReference type="Gene3D" id="3.90.470.10">
    <property type="entry name" value="Ribosomal protein L22/L17"/>
    <property type="match status" value="1"/>
</dbReference>
<evidence type="ECO:0000256" key="6">
    <source>
        <dbReference type="SAM" id="MobiDB-lite"/>
    </source>
</evidence>
<dbReference type="InterPro" id="IPR001063">
    <property type="entry name" value="Ribosomal_uL22"/>
</dbReference>
<dbReference type="AlphaFoldDB" id="A0A094SF70"/>
<keyword evidence="2" id="KW-0699">rRNA-binding</keyword>
<organism evidence="7">
    <name type="scientific">freshwater metagenome</name>
    <dbReference type="NCBI Taxonomy" id="449393"/>
    <lineage>
        <taxon>unclassified sequences</taxon>
        <taxon>metagenomes</taxon>
        <taxon>ecological metagenomes</taxon>
    </lineage>
</organism>
<dbReference type="GO" id="GO:0019843">
    <property type="term" value="F:rRNA binding"/>
    <property type="evidence" value="ECO:0007669"/>
    <property type="project" value="UniProtKB-KW"/>
</dbReference>
<dbReference type="InterPro" id="IPR047867">
    <property type="entry name" value="Ribosomal_uL22_bac/org-type"/>
</dbReference>
<keyword evidence="5" id="KW-0687">Ribonucleoprotein</keyword>
<name>A0A094SF70_9ZZZZ</name>
<evidence type="ECO:0000256" key="5">
    <source>
        <dbReference type="ARBA" id="ARBA00023274"/>
    </source>
</evidence>
<dbReference type="GO" id="GO:0006412">
    <property type="term" value="P:translation"/>
    <property type="evidence" value="ECO:0007669"/>
    <property type="project" value="InterPro"/>
</dbReference>
<dbReference type="InterPro" id="IPR036394">
    <property type="entry name" value="Ribosomal_uL22_sf"/>
</dbReference>
<keyword evidence="3" id="KW-0694">RNA-binding</keyword>
<comment type="caution">
    <text evidence="7">The sequence shown here is derived from an EMBL/GenBank/DDBJ whole genome shotgun (WGS) entry which is preliminary data.</text>
</comment>
<dbReference type="SUPFAM" id="SSF54843">
    <property type="entry name" value="Ribosomal protein L22"/>
    <property type="match status" value="1"/>
</dbReference>
<evidence type="ECO:0000256" key="4">
    <source>
        <dbReference type="ARBA" id="ARBA00022980"/>
    </source>
</evidence>
<accession>A0A094SF70</accession>
<dbReference type="PANTHER" id="PTHR13501">
    <property type="entry name" value="CHLOROPLAST 50S RIBOSOMAL PROTEIN L22-RELATED"/>
    <property type="match status" value="1"/>
</dbReference>
<feature type="compositionally biased region" description="Basic residues" evidence="6">
    <location>
        <begin position="164"/>
        <end position="180"/>
    </location>
</feature>
<keyword evidence="4 7" id="KW-0689">Ribosomal protein</keyword>
<proteinExistence type="inferred from homology"/>
<sequence>MRGLLVANTETALVARAILRETRTTPQKARRVVNIVRGERADTALTTLKFANQEVAGELYTLLASAVANAKAKNPSLRDASELWVAEALVDEGFTLKRFRPRAQGRGFTIRKRTSTITFVVSDDRNYRSNGPAKRGKVVKHAPVVKEVAKEVATEAAAPVAKKAAAKKAPAKKAQAKKAISKVETAKEGKAE</sequence>
<protein>
    <submittedName>
        <fullName evidence="7">Ribosomal protein L22</fullName>
    </submittedName>
</protein>
<dbReference type="InterPro" id="IPR005727">
    <property type="entry name" value="Ribosomal_uL22_bac/chlpt-type"/>
</dbReference>
<evidence type="ECO:0000256" key="2">
    <source>
        <dbReference type="ARBA" id="ARBA00022730"/>
    </source>
</evidence>
<dbReference type="Pfam" id="PF00237">
    <property type="entry name" value="Ribosomal_L22"/>
    <property type="match status" value="1"/>
</dbReference>
<dbReference type="HAMAP" id="MF_01331_B">
    <property type="entry name" value="Ribosomal_uL22_B"/>
    <property type="match status" value="1"/>
</dbReference>
<evidence type="ECO:0000313" key="7">
    <source>
        <dbReference type="EMBL" id="KGA16893.1"/>
    </source>
</evidence>
<dbReference type="CDD" id="cd00336">
    <property type="entry name" value="Ribosomal_L22"/>
    <property type="match status" value="1"/>
</dbReference>
<reference evidence="7" key="1">
    <citation type="submission" date="2014-06" db="EMBL/GenBank/DDBJ databases">
        <title>Key roles for freshwater Actinobacteria revealed by deep metagenomic sequencing.</title>
        <authorList>
            <person name="Ghai R."/>
            <person name="Mizuno C.M."/>
            <person name="Picazo A."/>
            <person name="Camacho A."/>
            <person name="Rodriguez-Valera F."/>
        </authorList>
    </citation>
    <scope>NUCLEOTIDE SEQUENCE</scope>
</reference>
<evidence type="ECO:0000256" key="3">
    <source>
        <dbReference type="ARBA" id="ARBA00022884"/>
    </source>
</evidence>
<dbReference type="GO" id="GO:0022625">
    <property type="term" value="C:cytosolic large ribosomal subunit"/>
    <property type="evidence" value="ECO:0007669"/>
    <property type="project" value="TreeGrafter"/>
</dbReference>